<keyword evidence="3" id="KW-1185">Reference proteome</keyword>
<dbReference type="EMBL" id="OV170227">
    <property type="protein sequence ID" value="CAH0728808.1"/>
    <property type="molecule type" value="Genomic_DNA"/>
</dbReference>
<name>A0A8J9UZ97_9NEOP</name>
<accession>A0A8J9UZ97</accession>
<evidence type="ECO:0000256" key="1">
    <source>
        <dbReference type="SAM" id="MobiDB-lite"/>
    </source>
</evidence>
<reference evidence="2" key="1">
    <citation type="submission" date="2021-12" db="EMBL/GenBank/DDBJ databases">
        <authorList>
            <person name="Martin H S."/>
        </authorList>
    </citation>
    <scope>NUCLEOTIDE SEQUENCE</scope>
</reference>
<evidence type="ECO:0000313" key="3">
    <source>
        <dbReference type="Proteomes" id="UP000838878"/>
    </source>
</evidence>
<feature type="compositionally biased region" description="Basic and acidic residues" evidence="1">
    <location>
        <begin position="1"/>
        <end position="17"/>
    </location>
</feature>
<gene>
    <name evidence="2" type="ORF">BINO364_LOCUS13982</name>
</gene>
<organism evidence="2 3">
    <name type="scientific">Brenthis ino</name>
    <name type="common">lesser marbled fritillary</name>
    <dbReference type="NCBI Taxonomy" id="405034"/>
    <lineage>
        <taxon>Eukaryota</taxon>
        <taxon>Metazoa</taxon>
        <taxon>Ecdysozoa</taxon>
        <taxon>Arthropoda</taxon>
        <taxon>Hexapoda</taxon>
        <taxon>Insecta</taxon>
        <taxon>Pterygota</taxon>
        <taxon>Neoptera</taxon>
        <taxon>Endopterygota</taxon>
        <taxon>Lepidoptera</taxon>
        <taxon>Glossata</taxon>
        <taxon>Ditrysia</taxon>
        <taxon>Papilionoidea</taxon>
        <taxon>Nymphalidae</taxon>
        <taxon>Heliconiinae</taxon>
        <taxon>Argynnini</taxon>
        <taxon>Brenthis</taxon>
    </lineage>
</organism>
<evidence type="ECO:0000313" key="2">
    <source>
        <dbReference type="EMBL" id="CAH0728808.1"/>
    </source>
</evidence>
<feature type="region of interest" description="Disordered" evidence="1">
    <location>
        <begin position="1"/>
        <end position="40"/>
    </location>
</feature>
<dbReference type="OrthoDB" id="10544355at2759"/>
<proteinExistence type="predicted"/>
<sequence>MDRCCGERRDLEPHMDKLLTPANSRRRTPPSPRAAPTDKLTLSALTLTPTAPPALRPRLKKTCKSTLQKTSDLKPIRYPRADLEHNFSLAIDYINEFNKIG</sequence>
<dbReference type="AlphaFoldDB" id="A0A8J9UZ97"/>
<feature type="non-terminal residue" evidence="2">
    <location>
        <position position="101"/>
    </location>
</feature>
<dbReference type="Proteomes" id="UP000838878">
    <property type="component" value="Chromosome 7"/>
</dbReference>
<protein>
    <submittedName>
        <fullName evidence="2">Uncharacterized protein</fullName>
    </submittedName>
</protein>